<keyword evidence="5 6" id="KW-0472">Membrane</keyword>
<feature type="transmembrane region" description="Helical" evidence="6">
    <location>
        <begin position="105"/>
        <end position="129"/>
    </location>
</feature>
<dbReference type="GO" id="GO:0022857">
    <property type="term" value="F:transmembrane transporter activity"/>
    <property type="evidence" value="ECO:0007669"/>
    <property type="project" value="InterPro"/>
</dbReference>
<dbReference type="PANTHER" id="PTHR23513">
    <property type="entry name" value="INTEGRAL MEMBRANE EFFLUX PROTEIN-RELATED"/>
    <property type="match status" value="1"/>
</dbReference>
<dbReference type="PANTHER" id="PTHR23513:SF6">
    <property type="entry name" value="MAJOR FACILITATOR SUPERFAMILY ASSOCIATED DOMAIN-CONTAINING PROTEIN"/>
    <property type="match status" value="1"/>
</dbReference>
<evidence type="ECO:0000256" key="3">
    <source>
        <dbReference type="ARBA" id="ARBA00022692"/>
    </source>
</evidence>
<feature type="transmembrane region" description="Helical" evidence="6">
    <location>
        <begin position="12"/>
        <end position="39"/>
    </location>
</feature>
<proteinExistence type="predicted"/>
<dbReference type="OrthoDB" id="7055052at2"/>
<accession>A0A4R6U857</accession>
<keyword evidence="8" id="KW-1185">Reference proteome</keyword>
<feature type="transmembrane region" description="Helical" evidence="6">
    <location>
        <begin position="227"/>
        <end position="246"/>
    </location>
</feature>
<evidence type="ECO:0000256" key="6">
    <source>
        <dbReference type="SAM" id="Phobius"/>
    </source>
</evidence>
<keyword evidence="4 6" id="KW-1133">Transmembrane helix</keyword>
<evidence type="ECO:0000256" key="2">
    <source>
        <dbReference type="ARBA" id="ARBA00022475"/>
    </source>
</evidence>
<sequence length="257" mass="28521">MNVYIQLLKNTYFRHFFVALTLLNMGRKLTWVALGWFVYQTTGSLVSIGIVITASTVAPLLSSVLVGGVLDQYNRRSIMIVENGLRGVFLSLIPILHWLDLLNLPIIVAIIFVKGFLSSFTTIGVTSILPSFLRKEDLEPGNAVLSMTGQMGSLIGPAIGGISTAMLGAPLTLLINVICFFIAAVLYFLIPTEVYHKGMERRPIDPSFRRNLVNYGRDVKDGLRFILKYRVLMMIALVTFVFNFCLRTTRGHAAGLC</sequence>
<reference evidence="7 8" key="1">
    <citation type="submission" date="2019-03" db="EMBL/GenBank/DDBJ databases">
        <title>Genomic Encyclopedia of Type Strains, Phase IV (KMG-IV): sequencing the most valuable type-strain genomes for metagenomic binning, comparative biology and taxonomic classification.</title>
        <authorList>
            <person name="Goeker M."/>
        </authorList>
    </citation>
    <scope>NUCLEOTIDE SEQUENCE [LARGE SCALE GENOMIC DNA]</scope>
    <source>
        <strain evidence="7 8">DSM 28697</strain>
    </source>
</reference>
<dbReference type="Gene3D" id="1.20.1250.20">
    <property type="entry name" value="MFS general substrate transporter like domains"/>
    <property type="match status" value="1"/>
</dbReference>
<dbReference type="EMBL" id="SNYJ01000005">
    <property type="protein sequence ID" value="TDQ40785.1"/>
    <property type="molecule type" value="Genomic_DNA"/>
</dbReference>
<comment type="subcellular location">
    <subcellularLocation>
        <location evidence="1">Cell membrane</location>
        <topology evidence="1">Multi-pass membrane protein</topology>
    </subcellularLocation>
</comment>
<dbReference type="Proteomes" id="UP000295632">
    <property type="component" value="Unassembled WGS sequence"/>
</dbReference>
<dbReference type="GO" id="GO:0005886">
    <property type="term" value="C:plasma membrane"/>
    <property type="evidence" value="ECO:0007669"/>
    <property type="project" value="UniProtKB-SubCell"/>
</dbReference>
<organism evidence="7 8">
    <name type="scientific">Aureibacillus halotolerans</name>
    <dbReference type="NCBI Taxonomy" id="1508390"/>
    <lineage>
        <taxon>Bacteria</taxon>
        <taxon>Bacillati</taxon>
        <taxon>Bacillota</taxon>
        <taxon>Bacilli</taxon>
        <taxon>Bacillales</taxon>
        <taxon>Bacillaceae</taxon>
        <taxon>Aureibacillus</taxon>
    </lineage>
</organism>
<dbReference type="CDD" id="cd06173">
    <property type="entry name" value="MFS_MefA_like"/>
    <property type="match status" value="1"/>
</dbReference>
<dbReference type="InterPro" id="IPR036259">
    <property type="entry name" value="MFS_trans_sf"/>
</dbReference>
<evidence type="ECO:0000313" key="8">
    <source>
        <dbReference type="Proteomes" id="UP000295632"/>
    </source>
</evidence>
<dbReference type="Pfam" id="PF07690">
    <property type="entry name" value="MFS_1"/>
    <property type="match status" value="1"/>
</dbReference>
<comment type="caution">
    <text evidence="7">The sequence shown here is derived from an EMBL/GenBank/DDBJ whole genome shotgun (WGS) entry which is preliminary data.</text>
</comment>
<protein>
    <submittedName>
        <fullName evidence="7">MFS transporter</fullName>
    </submittedName>
</protein>
<dbReference type="InterPro" id="IPR011701">
    <property type="entry name" value="MFS"/>
</dbReference>
<keyword evidence="2" id="KW-1003">Cell membrane</keyword>
<evidence type="ECO:0000256" key="5">
    <source>
        <dbReference type="ARBA" id="ARBA00023136"/>
    </source>
</evidence>
<dbReference type="SUPFAM" id="SSF103473">
    <property type="entry name" value="MFS general substrate transporter"/>
    <property type="match status" value="1"/>
</dbReference>
<evidence type="ECO:0000256" key="1">
    <source>
        <dbReference type="ARBA" id="ARBA00004651"/>
    </source>
</evidence>
<feature type="transmembrane region" description="Helical" evidence="6">
    <location>
        <begin position="171"/>
        <end position="190"/>
    </location>
</feature>
<evidence type="ECO:0000256" key="4">
    <source>
        <dbReference type="ARBA" id="ARBA00022989"/>
    </source>
</evidence>
<name>A0A4R6U857_9BACI</name>
<keyword evidence="3 6" id="KW-0812">Transmembrane</keyword>
<gene>
    <name evidence="7" type="ORF">EV213_105131</name>
</gene>
<evidence type="ECO:0000313" key="7">
    <source>
        <dbReference type="EMBL" id="TDQ40785.1"/>
    </source>
</evidence>
<feature type="transmembrane region" description="Helical" evidence="6">
    <location>
        <begin position="45"/>
        <end position="66"/>
    </location>
</feature>
<dbReference type="AlphaFoldDB" id="A0A4R6U857"/>